<accession>A0A8D2JRQ9</accession>
<sequence length="651" mass="74499">MNWVGGSRTRVLIKQERRKQKEYFERNRLKSKMKLLGVSFPGKNSTVSLDLLNLHMVNQISCKKKTPETVKKPFHVNMNRDIKMLPRKYELELPVSPHCIPSKLCLDDAENNIHYLKLDSKEELGQVQLSQVKDSYSMFEPQFNRVDNCNFAPPSFSAELSSHRHIPKQNLIPRIASSPQKLVRKHNEQLNNVNCSDSLISKINESQDDLTSSYKLAQFGTLFERSNSLGNGNFLSKRSAIILSQDFGNVDKRRQSDLVIEKQSVQQIWEESKKEVSNFLENMNQPTHTLLSENCDSFVHQNMINLLDIDQQRIKKTFDKCGYDSSGDICLVTSSNENHSTHGNRSIFIVPESTSSSFTSNKTSYPEKYQSTRNYQKKHNNNEVNDFDISFEKDCYPLSSERKGKLESVYQEKTPQKNIEEYPVNSMSNIPLEESYSKQSWDLRLGEILMEEGRTCSLKRRPTPSKKIYLDSSQSSQSTSYSPRPTDSCFSSSSEVPSEDEDQILQQIEDSNKICIKTTETINNFPLERMSKLSGDRSGKDNTKIHKQTENVHQLSMKNNTDQSSQPQCNSEHVLQSRINNNCILQVARCDAGIQTERELIMEEKFDAAIQCNIISLCTCRSDASSLCSIERYDENIKADTTGGQDILKKN</sequence>
<dbReference type="InterPro" id="IPR027883">
    <property type="entry name" value="Redic1-like"/>
</dbReference>
<dbReference type="Pfam" id="PF15089">
    <property type="entry name" value="Redic1-like"/>
    <property type="match status" value="1"/>
</dbReference>
<feature type="compositionally biased region" description="Low complexity" evidence="1">
    <location>
        <begin position="472"/>
        <end position="496"/>
    </location>
</feature>
<evidence type="ECO:0000313" key="2">
    <source>
        <dbReference type="Ensembl" id="ENSSVLP00005029054.1"/>
    </source>
</evidence>
<dbReference type="GeneTree" id="ENSGT00390000002848"/>
<dbReference type="Proteomes" id="UP000694564">
    <property type="component" value="Chromosome 5"/>
</dbReference>
<organism evidence="2 3">
    <name type="scientific">Sciurus vulgaris</name>
    <name type="common">Eurasian red squirrel</name>
    <dbReference type="NCBI Taxonomy" id="55149"/>
    <lineage>
        <taxon>Eukaryota</taxon>
        <taxon>Metazoa</taxon>
        <taxon>Chordata</taxon>
        <taxon>Craniata</taxon>
        <taxon>Vertebrata</taxon>
        <taxon>Euteleostomi</taxon>
        <taxon>Mammalia</taxon>
        <taxon>Eutheria</taxon>
        <taxon>Euarchontoglires</taxon>
        <taxon>Glires</taxon>
        <taxon>Rodentia</taxon>
        <taxon>Sciuromorpha</taxon>
        <taxon>Sciuridae</taxon>
        <taxon>Sciurinae</taxon>
        <taxon>Sciurini</taxon>
        <taxon>Sciurus</taxon>
    </lineage>
</organism>
<evidence type="ECO:0000256" key="1">
    <source>
        <dbReference type="SAM" id="MobiDB-lite"/>
    </source>
</evidence>
<name>A0A8D2JRQ9_SCIVU</name>
<dbReference type="PANTHER" id="PTHR35158">
    <property type="entry name" value="CDNA SEQUENCE CN725425"/>
    <property type="match status" value="1"/>
</dbReference>
<dbReference type="AlphaFoldDB" id="A0A8D2JRQ9"/>
<proteinExistence type="predicted"/>
<keyword evidence="3" id="KW-1185">Reference proteome</keyword>
<protein>
    <submittedName>
        <fullName evidence="2">Regulator of DNA class I crossover intermediates 1</fullName>
    </submittedName>
</protein>
<feature type="region of interest" description="Disordered" evidence="1">
    <location>
        <begin position="456"/>
        <end position="501"/>
    </location>
</feature>
<reference evidence="2" key="1">
    <citation type="submission" date="2025-08" db="UniProtKB">
        <authorList>
            <consortium name="Ensembl"/>
        </authorList>
    </citation>
    <scope>IDENTIFICATION</scope>
</reference>
<evidence type="ECO:0000313" key="3">
    <source>
        <dbReference type="Proteomes" id="UP000694564"/>
    </source>
</evidence>
<reference evidence="2" key="2">
    <citation type="submission" date="2025-09" db="UniProtKB">
        <authorList>
            <consortium name="Ensembl"/>
        </authorList>
    </citation>
    <scope>IDENTIFICATION</scope>
</reference>
<dbReference type="Ensembl" id="ENSSVLT00005032284.1">
    <property type="protein sequence ID" value="ENSSVLP00005029054.1"/>
    <property type="gene ID" value="ENSSVLG00005022853.1"/>
</dbReference>
<dbReference type="PANTHER" id="PTHR35158:SF1">
    <property type="entry name" value="CDNA SEQUENCE CN725425"/>
    <property type="match status" value="1"/>
</dbReference>
<gene>
    <name evidence="2" type="primary">REDIC1</name>
</gene>